<protein>
    <submittedName>
        <fullName evidence="3">Uncharacterized protein</fullName>
    </submittedName>
</protein>
<keyword evidence="1" id="KW-0812">Transmembrane</keyword>
<evidence type="ECO:0000313" key="3">
    <source>
        <dbReference type="WBParaSite" id="nRc.2.0.1.t09028-RA"/>
    </source>
</evidence>
<dbReference type="WBParaSite" id="nRc.2.0.1.t09028-RA">
    <property type="protein sequence ID" value="nRc.2.0.1.t09028-RA"/>
    <property type="gene ID" value="nRc.2.0.1.g09028"/>
</dbReference>
<evidence type="ECO:0000256" key="1">
    <source>
        <dbReference type="SAM" id="Phobius"/>
    </source>
</evidence>
<feature type="transmembrane region" description="Helical" evidence="1">
    <location>
        <begin position="21"/>
        <end position="42"/>
    </location>
</feature>
<name>A0A915I4H1_ROMCU</name>
<keyword evidence="1" id="KW-0472">Membrane</keyword>
<keyword evidence="1" id="KW-1133">Transmembrane helix</keyword>
<organism evidence="2 3">
    <name type="scientific">Romanomermis culicivorax</name>
    <name type="common">Nematode worm</name>
    <dbReference type="NCBI Taxonomy" id="13658"/>
    <lineage>
        <taxon>Eukaryota</taxon>
        <taxon>Metazoa</taxon>
        <taxon>Ecdysozoa</taxon>
        <taxon>Nematoda</taxon>
        <taxon>Enoplea</taxon>
        <taxon>Dorylaimia</taxon>
        <taxon>Mermithida</taxon>
        <taxon>Mermithoidea</taxon>
        <taxon>Mermithidae</taxon>
        <taxon>Romanomermis</taxon>
    </lineage>
</organism>
<dbReference type="Proteomes" id="UP000887565">
    <property type="component" value="Unplaced"/>
</dbReference>
<dbReference type="AlphaFoldDB" id="A0A915I4H1"/>
<evidence type="ECO:0000313" key="2">
    <source>
        <dbReference type="Proteomes" id="UP000887565"/>
    </source>
</evidence>
<keyword evidence="2" id="KW-1185">Reference proteome</keyword>
<accession>A0A915I4H1</accession>
<proteinExistence type="predicted"/>
<sequence>MFKEEFKLERVSFDGFWKSPIQAFLIAIKIGWTANLVVIFAVDFCESDKFPAFSRYLRWVRVYNKAAGAYKTMIIITTSRHYFLVEDREEKNLL</sequence>
<reference evidence="3" key="1">
    <citation type="submission" date="2022-11" db="UniProtKB">
        <authorList>
            <consortium name="WormBaseParasite"/>
        </authorList>
    </citation>
    <scope>IDENTIFICATION</scope>
</reference>